<keyword evidence="7" id="KW-1185">Reference proteome</keyword>
<keyword evidence="3 5" id="KW-1133">Transmembrane helix</keyword>
<dbReference type="Gene3D" id="1.20.120.550">
    <property type="entry name" value="Membrane associated eicosanoid/glutathione metabolism-like domain"/>
    <property type="match status" value="1"/>
</dbReference>
<dbReference type="InterPro" id="IPR023352">
    <property type="entry name" value="MAPEG-like_dom_sf"/>
</dbReference>
<organism evidence="6 7">
    <name type="scientific">Dothidotthia symphoricarpi CBS 119687</name>
    <dbReference type="NCBI Taxonomy" id="1392245"/>
    <lineage>
        <taxon>Eukaryota</taxon>
        <taxon>Fungi</taxon>
        <taxon>Dikarya</taxon>
        <taxon>Ascomycota</taxon>
        <taxon>Pezizomycotina</taxon>
        <taxon>Dothideomycetes</taxon>
        <taxon>Pleosporomycetidae</taxon>
        <taxon>Pleosporales</taxon>
        <taxon>Dothidotthiaceae</taxon>
        <taxon>Dothidotthia</taxon>
    </lineage>
</organism>
<reference evidence="6" key="1">
    <citation type="journal article" date="2020" name="Stud. Mycol.">
        <title>101 Dothideomycetes genomes: a test case for predicting lifestyles and emergence of pathogens.</title>
        <authorList>
            <person name="Haridas S."/>
            <person name="Albert R."/>
            <person name="Binder M."/>
            <person name="Bloem J."/>
            <person name="Labutti K."/>
            <person name="Salamov A."/>
            <person name="Andreopoulos B."/>
            <person name="Baker S."/>
            <person name="Barry K."/>
            <person name="Bills G."/>
            <person name="Bluhm B."/>
            <person name="Cannon C."/>
            <person name="Castanera R."/>
            <person name="Culley D."/>
            <person name="Daum C."/>
            <person name="Ezra D."/>
            <person name="Gonzalez J."/>
            <person name="Henrissat B."/>
            <person name="Kuo A."/>
            <person name="Liang C."/>
            <person name="Lipzen A."/>
            <person name="Lutzoni F."/>
            <person name="Magnuson J."/>
            <person name="Mondo S."/>
            <person name="Nolan M."/>
            <person name="Ohm R."/>
            <person name="Pangilinan J."/>
            <person name="Park H.-J."/>
            <person name="Ramirez L."/>
            <person name="Alfaro M."/>
            <person name="Sun H."/>
            <person name="Tritt A."/>
            <person name="Yoshinaga Y."/>
            <person name="Zwiers L.-H."/>
            <person name="Turgeon B."/>
            <person name="Goodwin S."/>
            <person name="Spatafora J."/>
            <person name="Crous P."/>
            <person name="Grigoriev I."/>
        </authorList>
    </citation>
    <scope>NUCLEOTIDE SEQUENCE</scope>
    <source>
        <strain evidence="6">CBS 119687</strain>
    </source>
</reference>
<keyword evidence="4 5" id="KW-0472">Membrane</keyword>
<dbReference type="OrthoDB" id="2122304at2759"/>
<evidence type="ECO:0000256" key="4">
    <source>
        <dbReference type="ARBA" id="ARBA00023136"/>
    </source>
</evidence>
<dbReference type="AlphaFoldDB" id="A0A6A6AKR4"/>
<gene>
    <name evidence="6" type="ORF">P153DRAFT_355018</name>
</gene>
<dbReference type="EMBL" id="ML977501">
    <property type="protein sequence ID" value="KAF2132410.1"/>
    <property type="molecule type" value="Genomic_DNA"/>
</dbReference>
<dbReference type="GeneID" id="54406974"/>
<evidence type="ECO:0000256" key="3">
    <source>
        <dbReference type="ARBA" id="ARBA00022989"/>
    </source>
</evidence>
<evidence type="ECO:0000313" key="6">
    <source>
        <dbReference type="EMBL" id="KAF2132410.1"/>
    </source>
</evidence>
<dbReference type="RefSeq" id="XP_033526797.1">
    <property type="nucleotide sequence ID" value="XM_033666542.1"/>
</dbReference>
<evidence type="ECO:0000256" key="5">
    <source>
        <dbReference type="SAM" id="Phobius"/>
    </source>
</evidence>
<comment type="subcellular location">
    <subcellularLocation>
        <location evidence="1">Membrane</location>
    </subcellularLocation>
</comment>
<name>A0A6A6AKR4_9PLEO</name>
<evidence type="ECO:0008006" key="8">
    <source>
        <dbReference type="Google" id="ProtNLM"/>
    </source>
</evidence>
<dbReference type="PANTHER" id="PTHR35371:SF1">
    <property type="entry name" value="BLR7753 PROTEIN"/>
    <property type="match status" value="1"/>
</dbReference>
<dbReference type="Pfam" id="PF01124">
    <property type="entry name" value="MAPEG"/>
    <property type="match status" value="1"/>
</dbReference>
<protein>
    <recommendedName>
        <fullName evidence="8">Membrane-associated proteins in eicosanoid and glutathione metabolism</fullName>
    </recommendedName>
</protein>
<keyword evidence="2 5" id="KW-0812">Transmembrane</keyword>
<dbReference type="GO" id="GO:0016020">
    <property type="term" value="C:membrane"/>
    <property type="evidence" value="ECO:0007669"/>
    <property type="project" value="UniProtKB-SubCell"/>
</dbReference>
<feature type="transmembrane region" description="Helical" evidence="5">
    <location>
        <begin position="124"/>
        <end position="144"/>
    </location>
</feature>
<dbReference type="Proteomes" id="UP000799771">
    <property type="component" value="Unassembled WGS sequence"/>
</dbReference>
<evidence type="ECO:0000256" key="1">
    <source>
        <dbReference type="ARBA" id="ARBA00004370"/>
    </source>
</evidence>
<evidence type="ECO:0000256" key="2">
    <source>
        <dbReference type="ARBA" id="ARBA00022692"/>
    </source>
</evidence>
<accession>A0A6A6AKR4</accession>
<feature type="transmembrane region" description="Helical" evidence="5">
    <location>
        <begin position="78"/>
        <end position="104"/>
    </location>
</feature>
<proteinExistence type="predicted"/>
<sequence length="152" mass="16514">MASNYSFYSIPVYWFLALAPHGYSVSIITKANNNVWNNANSRSPGWVASLQKTVPAETLATFERAEAAHKNALENAPLFIGAVLAGNMAGLSASTMNLSLGAYLGLRVLYTVLYVNTTRNKTASLRSLVWAVQTLILFGVYITAGNKMMAKF</sequence>
<dbReference type="InterPro" id="IPR001129">
    <property type="entry name" value="Membr-assoc_MAPEG"/>
</dbReference>
<evidence type="ECO:0000313" key="7">
    <source>
        <dbReference type="Proteomes" id="UP000799771"/>
    </source>
</evidence>
<dbReference type="PANTHER" id="PTHR35371">
    <property type="entry name" value="INNER MEMBRANE PROTEIN"/>
    <property type="match status" value="1"/>
</dbReference>
<dbReference type="SUPFAM" id="SSF161084">
    <property type="entry name" value="MAPEG domain-like"/>
    <property type="match status" value="1"/>
</dbReference>